<dbReference type="Proteomes" id="UP001596023">
    <property type="component" value="Unassembled WGS sequence"/>
</dbReference>
<reference evidence="2" key="1">
    <citation type="journal article" date="2019" name="Int. J. Syst. Evol. Microbiol.">
        <title>The Global Catalogue of Microorganisms (GCM) 10K type strain sequencing project: providing services to taxonomists for standard genome sequencing and annotation.</title>
        <authorList>
            <consortium name="The Broad Institute Genomics Platform"/>
            <consortium name="The Broad Institute Genome Sequencing Center for Infectious Disease"/>
            <person name="Wu L."/>
            <person name="Ma J."/>
        </authorList>
    </citation>
    <scope>NUCLEOTIDE SEQUENCE [LARGE SCALE GENOMIC DNA]</scope>
    <source>
        <strain evidence="2">CCUG 66188</strain>
    </source>
</reference>
<protein>
    <submittedName>
        <fullName evidence="1">Uncharacterized protein</fullName>
    </submittedName>
</protein>
<evidence type="ECO:0000313" key="1">
    <source>
        <dbReference type="EMBL" id="MFC4676378.1"/>
    </source>
</evidence>
<organism evidence="1 2">
    <name type="scientific">Dysgonomonas termitidis</name>
    <dbReference type="NCBI Taxonomy" id="1516126"/>
    <lineage>
        <taxon>Bacteria</taxon>
        <taxon>Pseudomonadati</taxon>
        <taxon>Bacteroidota</taxon>
        <taxon>Bacteroidia</taxon>
        <taxon>Bacteroidales</taxon>
        <taxon>Dysgonomonadaceae</taxon>
        <taxon>Dysgonomonas</taxon>
    </lineage>
</organism>
<keyword evidence="2" id="KW-1185">Reference proteome</keyword>
<accession>A0ABV9L239</accession>
<evidence type="ECO:0000313" key="2">
    <source>
        <dbReference type="Proteomes" id="UP001596023"/>
    </source>
</evidence>
<dbReference type="EMBL" id="JBHSGN010000133">
    <property type="protein sequence ID" value="MFC4676378.1"/>
    <property type="molecule type" value="Genomic_DNA"/>
</dbReference>
<name>A0ABV9L239_9BACT</name>
<dbReference type="RefSeq" id="WP_380000553.1">
    <property type="nucleotide sequence ID" value="NZ_JBHSGN010000133.1"/>
</dbReference>
<sequence length="170" mass="18250">MDCGRTTVHGVYQLNQALNPAGNYISVWIKILPGDPFVEGSTVYLETNIVDGIGFASVPTLVTAADKAGGEKEIILRGSGKPTSVDTKKMTITSNSAISVATCYVSVPVAYPVKKTYGWGWYNNTAGYIMQVLDSTPQGTRKLVDADVNFGTNDNSTVKIVKYSPSYPDL</sequence>
<comment type="caution">
    <text evidence="1">The sequence shown here is derived from an EMBL/GenBank/DDBJ whole genome shotgun (WGS) entry which is preliminary data.</text>
</comment>
<proteinExistence type="predicted"/>
<gene>
    <name evidence="1" type="ORF">ACFO6W_22100</name>
</gene>